<feature type="transmembrane region" description="Helical" evidence="2">
    <location>
        <begin position="138"/>
        <end position="159"/>
    </location>
</feature>
<feature type="region of interest" description="Disordered" evidence="1">
    <location>
        <begin position="489"/>
        <end position="537"/>
    </location>
</feature>
<gene>
    <name evidence="3" type="ORF">TGP89_234980</name>
</gene>
<dbReference type="Proteomes" id="UP000028828">
    <property type="component" value="Unassembled WGS sequence"/>
</dbReference>
<keyword evidence="2" id="KW-1133">Transmembrane helix</keyword>
<feature type="region of interest" description="Disordered" evidence="1">
    <location>
        <begin position="555"/>
        <end position="635"/>
    </location>
</feature>
<evidence type="ECO:0000256" key="2">
    <source>
        <dbReference type="SAM" id="Phobius"/>
    </source>
</evidence>
<dbReference type="VEuPathDB" id="ToxoDB:TGP89_234980"/>
<feature type="region of interest" description="Disordered" evidence="1">
    <location>
        <begin position="210"/>
        <end position="245"/>
    </location>
</feature>
<dbReference type="OrthoDB" id="10383094at2759"/>
<protein>
    <submittedName>
        <fullName evidence="3">Putative transmembrane protein</fullName>
    </submittedName>
</protein>
<feature type="region of interest" description="Disordered" evidence="1">
    <location>
        <begin position="372"/>
        <end position="459"/>
    </location>
</feature>
<dbReference type="AlphaFoldDB" id="A0A086JZ10"/>
<evidence type="ECO:0000256" key="1">
    <source>
        <dbReference type="SAM" id="MobiDB-lite"/>
    </source>
</evidence>
<organism evidence="3 4">
    <name type="scientific">Toxoplasma gondii p89</name>
    <dbReference type="NCBI Taxonomy" id="943119"/>
    <lineage>
        <taxon>Eukaryota</taxon>
        <taxon>Sar</taxon>
        <taxon>Alveolata</taxon>
        <taxon>Apicomplexa</taxon>
        <taxon>Conoidasida</taxon>
        <taxon>Coccidia</taxon>
        <taxon>Eucoccidiorida</taxon>
        <taxon>Eimeriorina</taxon>
        <taxon>Sarcocystidae</taxon>
        <taxon>Toxoplasma</taxon>
    </lineage>
</organism>
<dbReference type="EMBL" id="AEYI02001445">
    <property type="protein sequence ID" value="KFG37378.1"/>
    <property type="molecule type" value="Genomic_DNA"/>
</dbReference>
<evidence type="ECO:0000313" key="4">
    <source>
        <dbReference type="Proteomes" id="UP000028828"/>
    </source>
</evidence>
<accession>A0A086JZ10</accession>
<feature type="region of interest" description="Disordered" evidence="1">
    <location>
        <begin position="1"/>
        <end position="48"/>
    </location>
</feature>
<keyword evidence="2" id="KW-0472">Membrane</keyword>
<keyword evidence="2 3" id="KW-0812">Transmembrane</keyword>
<feature type="region of interest" description="Disordered" evidence="1">
    <location>
        <begin position="738"/>
        <end position="760"/>
    </location>
</feature>
<feature type="region of interest" description="Disordered" evidence="1">
    <location>
        <begin position="690"/>
        <end position="722"/>
    </location>
</feature>
<proteinExistence type="predicted"/>
<feature type="compositionally biased region" description="Acidic residues" evidence="1">
    <location>
        <begin position="751"/>
        <end position="760"/>
    </location>
</feature>
<feature type="compositionally biased region" description="Basic and acidic residues" evidence="1">
    <location>
        <begin position="25"/>
        <end position="42"/>
    </location>
</feature>
<feature type="compositionally biased region" description="Basic and acidic residues" evidence="1">
    <location>
        <begin position="713"/>
        <end position="722"/>
    </location>
</feature>
<comment type="caution">
    <text evidence="3">The sequence shown here is derived from an EMBL/GenBank/DDBJ whole genome shotgun (WGS) entry which is preliminary data.</text>
</comment>
<feature type="compositionally biased region" description="Basic and acidic residues" evidence="1">
    <location>
        <begin position="572"/>
        <end position="593"/>
    </location>
</feature>
<feature type="compositionally biased region" description="Basic and acidic residues" evidence="1">
    <location>
        <begin position="738"/>
        <end position="750"/>
    </location>
</feature>
<name>A0A086JZ10_TOXGO</name>
<sequence>MAKSRGRVLRPGGRVLRKQLGATEATKKRDTFAERDSSRDAGENATVPRVRSCEEARRLPVGHVGGKKTSSFLPLRCWMRTQMLSHGRLGPGTNRRVTSLLRMFSPEVVFPQSQLLCSSVYSSLSSLLRVRHFSLASLKGLVSIAVLLLSSLSVAHVVFTGVSTSSSFLAPVSSSLSTLSLPPNATGGSSSAAADPAWVLFAAATPEEALPASTSKKQRKGNEWKVPQLFDSDMPRGTSKNLADSLSEPWAASNAPAGSLGASDEKPKSTGWVDGFLSWVATSTGVVGEEDGGYESEPFVLSLTLFCNAMPTAFRRLYSHLPVGITAADVLDGLVVGAPWLGGPGGSLLHLSLCVSGHDSFRLTAYRGSGRGPPLEGADLSRPLSDFRVPADDPSCRGTSPPRKAFSAEAKVAEDSPVKQVPSRPRSREFQTLQAEAETAEGGRLPGGEGRVRDSRSAWPRPTEGLFGIDMFSNFEEFTQSAGLRVRNTQTSETGAFPVDDPSGSARSLGAGSQEVLGGGSAEAPDPRGRAGCESSVPKVSLVVAVDVALNEEDLAVQRLERPLGPTTNRRGMPDRWAPDRSLPDSDRGRGEVPDTGPSAGPEGPVKSSGLVLRVPPGSRPSTRRHDELHGKSAQLARRVAEQWRRSMLERVRKRTEEIAPLATESLEKGAVDLQSTSVEHAADVDANRKLRASVADPETQTEVEVDAGTAERNGEESQAKNETKRFGFFRWLFGNDGESHEVNGHPEEREIADDEAHDI</sequence>
<reference evidence="3 4" key="1">
    <citation type="submission" date="2014-03" db="EMBL/GenBank/DDBJ databases">
        <authorList>
            <person name="Sibley D."/>
            <person name="Venepally P."/>
            <person name="Karamycheva S."/>
            <person name="Hadjithomas M."/>
            <person name="Khan A."/>
            <person name="Brunk B."/>
            <person name="Roos D."/>
            <person name="Caler E."/>
            <person name="Lorenzi H."/>
        </authorList>
    </citation>
    <scope>NUCLEOTIDE SEQUENCE [LARGE SCALE GENOMIC DNA]</scope>
    <source>
        <strain evidence="4">p89</strain>
    </source>
</reference>
<evidence type="ECO:0000313" key="3">
    <source>
        <dbReference type="EMBL" id="KFG37378.1"/>
    </source>
</evidence>